<dbReference type="InterPro" id="IPR007337">
    <property type="entry name" value="RelB/DinJ"/>
</dbReference>
<evidence type="ECO:0008006" key="3">
    <source>
        <dbReference type="Google" id="ProtNLM"/>
    </source>
</evidence>
<accession>A0A9J9GJY0</accession>
<keyword evidence="1" id="KW-0614">Plasmid</keyword>
<gene>
    <name evidence="1" type="ordered locus">Ent638_4268</name>
</gene>
<proteinExistence type="predicted"/>
<dbReference type="Gene3D" id="6.10.250.2570">
    <property type="match status" value="1"/>
</dbReference>
<protein>
    <recommendedName>
        <fullName evidence="3">Antitoxin</fullName>
    </recommendedName>
</protein>
<dbReference type="Proteomes" id="UP000000230">
    <property type="component" value="Plasmid pENTE01"/>
</dbReference>
<dbReference type="Pfam" id="PF04221">
    <property type="entry name" value="RelB"/>
    <property type="match status" value="1"/>
</dbReference>
<dbReference type="EMBL" id="CP000654">
    <property type="protein sequence ID" value="ABP62873.1"/>
    <property type="molecule type" value="Genomic_DNA"/>
</dbReference>
<name>A0A9J9GJY0_ENT38</name>
<reference evidence="2" key="1">
    <citation type="journal article" date="2010" name="PLoS Genet.">
        <title>Genome sequence of the plant growth promoting endophytic bacterium Enterobacter sp. 638.</title>
        <authorList>
            <person name="Taghavi S."/>
            <person name="van der Lelie D."/>
            <person name="Hoffman A."/>
            <person name="Zhang Y.B."/>
            <person name="Walla M.D."/>
            <person name="Vangronsveld J."/>
            <person name="Newman L."/>
            <person name="Monchy S."/>
        </authorList>
    </citation>
    <scope>NUCLEOTIDE SEQUENCE [LARGE SCALE GENOMIC DNA]</scope>
    <source>
        <strain evidence="2">638</strain>
    </source>
</reference>
<dbReference type="KEGG" id="ent:Ent638_4268"/>
<evidence type="ECO:0000313" key="2">
    <source>
        <dbReference type="Proteomes" id="UP000000230"/>
    </source>
</evidence>
<evidence type="ECO:0000313" key="1">
    <source>
        <dbReference type="EMBL" id="ABP62873.1"/>
    </source>
</evidence>
<organism evidence="1 2">
    <name type="scientific">Enterobacter sp. (strain 638)</name>
    <dbReference type="NCBI Taxonomy" id="399742"/>
    <lineage>
        <taxon>Bacteria</taxon>
        <taxon>Pseudomonadati</taxon>
        <taxon>Pseudomonadota</taxon>
        <taxon>Gammaproteobacteria</taxon>
        <taxon>Enterobacterales</taxon>
        <taxon>Enterobacteriaceae</taxon>
        <taxon>Enterobacter</taxon>
    </lineage>
</organism>
<geneLocation type="plasmid" evidence="1 2">
    <name>pENTE01</name>
</geneLocation>
<dbReference type="AlphaFoldDB" id="A0A9J9GJY0"/>
<keyword evidence="2" id="KW-1185">Reference proteome</keyword>
<sequence length="50" mass="5949">MLRLILNYIADNERLLFKKMLLNDKDAELGEIVKERIRNPKPVRVILDDL</sequence>